<dbReference type="Proteomes" id="UP001152797">
    <property type="component" value="Unassembled WGS sequence"/>
</dbReference>
<evidence type="ECO:0000313" key="1">
    <source>
        <dbReference type="EMBL" id="CAI3999580.1"/>
    </source>
</evidence>
<reference evidence="2" key="2">
    <citation type="submission" date="2024-04" db="EMBL/GenBank/DDBJ databases">
        <authorList>
            <person name="Chen Y."/>
            <person name="Shah S."/>
            <person name="Dougan E. K."/>
            <person name="Thang M."/>
            <person name="Chan C."/>
        </authorList>
    </citation>
    <scope>NUCLEOTIDE SEQUENCE [LARGE SCALE GENOMIC DNA]</scope>
</reference>
<gene>
    <name evidence="1" type="ORF">C1SCF055_LOCUS25765</name>
</gene>
<dbReference type="SUPFAM" id="SSF52047">
    <property type="entry name" value="RNI-like"/>
    <property type="match status" value="1"/>
</dbReference>
<comment type="caution">
    <text evidence="1">The sequence shown here is derived from an EMBL/GenBank/DDBJ whole genome shotgun (WGS) entry which is preliminary data.</text>
</comment>
<feature type="non-terminal residue" evidence="1">
    <location>
        <position position="75"/>
    </location>
</feature>
<dbReference type="Pfam" id="PF13516">
    <property type="entry name" value="LRR_6"/>
    <property type="match status" value="1"/>
</dbReference>
<keyword evidence="3" id="KW-1185">Reference proteome</keyword>
<dbReference type="OrthoDB" id="2163268at2759"/>
<evidence type="ECO:0000313" key="3">
    <source>
        <dbReference type="Proteomes" id="UP001152797"/>
    </source>
</evidence>
<accession>A0A9P1CY52</accession>
<proteinExistence type="predicted"/>
<reference evidence="1" key="1">
    <citation type="submission" date="2022-10" db="EMBL/GenBank/DDBJ databases">
        <authorList>
            <person name="Chen Y."/>
            <person name="Dougan E. K."/>
            <person name="Chan C."/>
            <person name="Rhodes N."/>
            <person name="Thang M."/>
        </authorList>
    </citation>
    <scope>NUCLEOTIDE SEQUENCE</scope>
</reference>
<protein>
    <submittedName>
        <fullName evidence="1">Uncharacterized protein</fullName>
    </submittedName>
</protein>
<dbReference type="Gene3D" id="3.80.10.10">
    <property type="entry name" value="Ribonuclease Inhibitor"/>
    <property type="match status" value="1"/>
</dbReference>
<dbReference type="EMBL" id="CAMXCT030002654">
    <property type="protein sequence ID" value="CAL4786892.1"/>
    <property type="molecule type" value="Genomic_DNA"/>
</dbReference>
<name>A0A9P1CY52_9DINO</name>
<dbReference type="InterPro" id="IPR032675">
    <property type="entry name" value="LRR_dom_sf"/>
</dbReference>
<dbReference type="AlphaFoldDB" id="A0A9P1CY52"/>
<feature type="non-terminal residue" evidence="1">
    <location>
        <position position="1"/>
    </location>
</feature>
<sequence>ALGEGLKENRSLKWLSLSGNSIGDVGAQALAAAIIENRSLQCLRVDKSLHNTPGGKALIEAEKVKRERGERFGIE</sequence>
<dbReference type="InterPro" id="IPR001611">
    <property type="entry name" value="Leu-rich_rpt"/>
</dbReference>
<dbReference type="EMBL" id="CAMXCT020002654">
    <property type="protein sequence ID" value="CAL1152955.1"/>
    <property type="molecule type" value="Genomic_DNA"/>
</dbReference>
<dbReference type="EMBL" id="CAMXCT010002654">
    <property type="protein sequence ID" value="CAI3999580.1"/>
    <property type="molecule type" value="Genomic_DNA"/>
</dbReference>
<organism evidence="1">
    <name type="scientific">Cladocopium goreaui</name>
    <dbReference type="NCBI Taxonomy" id="2562237"/>
    <lineage>
        <taxon>Eukaryota</taxon>
        <taxon>Sar</taxon>
        <taxon>Alveolata</taxon>
        <taxon>Dinophyceae</taxon>
        <taxon>Suessiales</taxon>
        <taxon>Symbiodiniaceae</taxon>
        <taxon>Cladocopium</taxon>
    </lineage>
</organism>
<dbReference type="SMART" id="SM00368">
    <property type="entry name" value="LRR_RI"/>
    <property type="match status" value="1"/>
</dbReference>
<evidence type="ECO:0000313" key="2">
    <source>
        <dbReference type="EMBL" id="CAL1152955.1"/>
    </source>
</evidence>